<dbReference type="RefSeq" id="WP_106543960.1">
    <property type="nucleotide sequence ID" value="NZ_BLAU01000001.1"/>
</dbReference>
<dbReference type="InterPro" id="IPR036890">
    <property type="entry name" value="HATPase_C_sf"/>
</dbReference>
<dbReference type="Proteomes" id="UP000396862">
    <property type="component" value="Unassembled WGS sequence"/>
</dbReference>
<gene>
    <name evidence="1" type="ORF">JCM18694_26280</name>
</gene>
<protein>
    <recommendedName>
        <fullName evidence="3">Histidine kinase/DNA gyrase B/HSP90-like ATPase</fullName>
    </recommendedName>
</protein>
<dbReference type="Pfam" id="PF13589">
    <property type="entry name" value="HATPase_c_3"/>
    <property type="match status" value="1"/>
</dbReference>
<evidence type="ECO:0000313" key="2">
    <source>
        <dbReference type="Proteomes" id="UP000396862"/>
    </source>
</evidence>
<dbReference type="SUPFAM" id="SSF55874">
    <property type="entry name" value="ATPase domain of HSP90 chaperone/DNA topoisomerase II/histidine kinase"/>
    <property type="match status" value="1"/>
</dbReference>
<organism evidence="1 2">
    <name type="scientific">Prolixibacter denitrificans</name>
    <dbReference type="NCBI Taxonomy" id="1541063"/>
    <lineage>
        <taxon>Bacteria</taxon>
        <taxon>Pseudomonadati</taxon>
        <taxon>Bacteroidota</taxon>
        <taxon>Bacteroidia</taxon>
        <taxon>Marinilabiliales</taxon>
        <taxon>Prolixibacteraceae</taxon>
        <taxon>Prolixibacter</taxon>
    </lineage>
</organism>
<dbReference type="Gene3D" id="3.30.565.10">
    <property type="entry name" value="Histidine kinase-like ATPase, C-terminal domain"/>
    <property type="match status" value="1"/>
</dbReference>
<dbReference type="InterPro" id="IPR011856">
    <property type="entry name" value="tRNA_endonuc-like_dom_sf"/>
</dbReference>
<reference evidence="1 2" key="1">
    <citation type="submission" date="2019-10" db="EMBL/GenBank/DDBJ databases">
        <title>Prolixibacter strains distinguished by the presence of nitrate reductase genes were adept at nitrate-dependent anaerobic corrosion of metallic iron and carbon steel.</title>
        <authorList>
            <person name="Iino T."/>
            <person name="Shono N."/>
            <person name="Ito K."/>
            <person name="Nakamura R."/>
            <person name="Sueoka K."/>
            <person name="Harayama S."/>
            <person name="Ohkuma M."/>
        </authorList>
    </citation>
    <scope>NUCLEOTIDE SEQUENCE [LARGE SCALE GENOMIC DNA]</scope>
    <source>
        <strain evidence="1 2">MIC1-1</strain>
    </source>
</reference>
<dbReference type="EMBL" id="BLAU01000001">
    <property type="protein sequence ID" value="GET22382.1"/>
    <property type="molecule type" value="Genomic_DNA"/>
</dbReference>
<evidence type="ECO:0000313" key="1">
    <source>
        <dbReference type="EMBL" id="GET22382.1"/>
    </source>
</evidence>
<keyword evidence="2" id="KW-1185">Reference proteome</keyword>
<evidence type="ECO:0008006" key="3">
    <source>
        <dbReference type="Google" id="ProtNLM"/>
    </source>
</evidence>
<accession>A0ABQ0ZLL7</accession>
<comment type="caution">
    <text evidence="1">The sequence shown here is derived from an EMBL/GenBank/DDBJ whole genome shotgun (WGS) entry which is preliminary data.</text>
</comment>
<dbReference type="Gene3D" id="3.40.1350.10">
    <property type="match status" value="1"/>
</dbReference>
<proteinExistence type="predicted"/>
<name>A0ABQ0ZLL7_9BACT</name>
<sequence length="634" mass="73854">MNSGTETLEMKFDPRTIEHLGIQMYSTLPPVLAELVSNAYDAEANNVKIHLFDDGEKKIIVEDDGHGMSFQEINSKFLLIGRNRRVAGESQKSENGKRFVIGKKGLGKLAFFGIAEHIRVETIKNFKRSIFEMDWGKIRQIIEPNNPYSPDLIVKEEKCDIEQGTKFILTQIKRKSEFSPEHLARSLAKSFQIFDEADFNVKIYHNSEVENIVVKNELKYTNINIAFEWNLPKDKALVTKDYLFADLITGKIISAKDTVSSDMRGVALFSRGKLVNNYNFLDVKSTSHGYSYITGWLNVDFIEEFERDVISTNRQSLNWELEETSELKLYLESVYRAFFNAQKEEKKLQKVKEVKKVTGIELELWLSGLPKHEAILARKISDSILNAEGINIEKAGELIKYTKDSFQFEAFKELVAELESVDIENSSVLLSIFREWEIIETKEMAKLATGRIQTIKTFERLIDENALEVKEIHPFFEKFPWILDPRINMFRHEVQYVKLLKENYKEEDLEEKNRRIDFLCTSVSNHRFVIEIKRPNHRITRKDIDQAKDYRSFIEERCENSPQSPSRVVAYIVGGYIGSDDRLTRDEVESMRQTDKVYVKTFSQLLTDAQNYHKEFLEKYEKLTEQNVRQVALQ</sequence>